<reference evidence="2 3" key="1">
    <citation type="journal article" date="2010" name="Science">
        <title>Genomic analysis of organismal complexity in the multicellular green alga Volvox carteri.</title>
        <authorList>
            <person name="Prochnik S.E."/>
            <person name="Umen J."/>
            <person name="Nedelcu A.M."/>
            <person name="Hallmann A."/>
            <person name="Miller S.M."/>
            <person name="Nishii I."/>
            <person name="Ferris P."/>
            <person name="Kuo A."/>
            <person name="Mitros T."/>
            <person name="Fritz-Laylin L.K."/>
            <person name="Hellsten U."/>
            <person name="Chapman J."/>
            <person name="Simakov O."/>
            <person name="Rensing S.A."/>
            <person name="Terry A."/>
            <person name="Pangilinan J."/>
            <person name="Kapitonov V."/>
            <person name="Jurka J."/>
            <person name="Salamov A."/>
            <person name="Shapiro H."/>
            <person name="Schmutz J."/>
            <person name="Grimwood J."/>
            <person name="Lindquist E."/>
            <person name="Lucas S."/>
            <person name="Grigoriev I.V."/>
            <person name="Schmitt R."/>
            <person name="Kirk D."/>
            <person name="Rokhsar D.S."/>
        </authorList>
    </citation>
    <scope>NUCLEOTIDE SEQUENCE [LARGE SCALE GENOMIC DNA]</scope>
    <source>
        <strain evidence="3">f. Nagariensis / Eve</strain>
    </source>
</reference>
<dbReference type="GeneID" id="9619058"/>
<feature type="region of interest" description="Disordered" evidence="1">
    <location>
        <begin position="29"/>
        <end position="95"/>
    </location>
</feature>
<dbReference type="InParanoid" id="D8TU83"/>
<dbReference type="OrthoDB" id="2344127at2759"/>
<accession>D8TU83</accession>
<dbReference type="KEGG" id="vcn:VOLCADRAFT_90383"/>
<organism evidence="3">
    <name type="scientific">Volvox carteri f. nagariensis</name>
    <dbReference type="NCBI Taxonomy" id="3068"/>
    <lineage>
        <taxon>Eukaryota</taxon>
        <taxon>Viridiplantae</taxon>
        <taxon>Chlorophyta</taxon>
        <taxon>core chlorophytes</taxon>
        <taxon>Chlorophyceae</taxon>
        <taxon>CS clade</taxon>
        <taxon>Chlamydomonadales</taxon>
        <taxon>Volvocaceae</taxon>
        <taxon>Volvox</taxon>
    </lineage>
</organism>
<dbReference type="Proteomes" id="UP000001058">
    <property type="component" value="Unassembled WGS sequence"/>
</dbReference>
<feature type="compositionally biased region" description="Basic and acidic residues" evidence="1">
    <location>
        <begin position="56"/>
        <end position="74"/>
    </location>
</feature>
<sequence length="119" mass="13433">MFEGSLCWWMLTAPPCHGAINELSKIDPRDMEGSLEGSKKREAEGKHKTVVRVGKRYGDAEAKIEEAEGKEAPKAKPKKGKRSRKAKKEAIDGEEHVEVSRFEGSRFNKAGKQEYQVRF</sequence>
<protein>
    <submittedName>
        <fullName evidence="2">Uncharacterized protein</fullName>
    </submittedName>
</protein>
<evidence type="ECO:0000313" key="3">
    <source>
        <dbReference type="Proteomes" id="UP000001058"/>
    </source>
</evidence>
<dbReference type="AlphaFoldDB" id="D8TU83"/>
<feature type="compositionally biased region" description="Basic residues" evidence="1">
    <location>
        <begin position="75"/>
        <end position="87"/>
    </location>
</feature>
<gene>
    <name evidence="2" type="ORF">VOLCADRAFT_90383</name>
</gene>
<proteinExistence type="predicted"/>
<evidence type="ECO:0000313" key="2">
    <source>
        <dbReference type="EMBL" id="EFJ49101.1"/>
    </source>
</evidence>
<keyword evidence="3" id="KW-1185">Reference proteome</keyword>
<feature type="compositionally biased region" description="Basic and acidic residues" evidence="1">
    <location>
        <begin position="29"/>
        <end position="47"/>
    </location>
</feature>
<dbReference type="EMBL" id="GL378337">
    <property type="protein sequence ID" value="EFJ49101.1"/>
    <property type="molecule type" value="Genomic_DNA"/>
</dbReference>
<dbReference type="RefSeq" id="XP_002949998.1">
    <property type="nucleotide sequence ID" value="XM_002949952.1"/>
</dbReference>
<name>D8TU83_VOLCA</name>
<evidence type="ECO:0000256" key="1">
    <source>
        <dbReference type="SAM" id="MobiDB-lite"/>
    </source>
</evidence>